<sequence>MESLHTLSFGFVQDVFLLVHKTPLPNQEEWARMMQVVRERETLAGVLVIARDARPGPDMRKEVQAVTRKFGCKTAVITDSVVAKGVMVAMTWLNIPIGGFRTDELDDAIRYLDYEPHADALRNAIEPFLDRSVSGTL</sequence>
<evidence type="ECO:0000313" key="2">
    <source>
        <dbReference type="Proteomes" id="UP000005801"/>
    </source>
</evidence>
<dbReference type="EMBL" id="ABCS01000009">
    <property type="protein sequence ID" value="EDM80669.1"/>
    <property type="molecule type" value="Genomic_DNA"/>
</dbReference>
<dbReference type="RefSeq" id="WP_006970272.1">
    <property type="nucleotide sequence ID" value="NZ_ABCS01000009.1"/>
</dbReference>
<dbReference type="Proteomes" id="UP000005801">
    <property type="component" value="Unassembled WGS sequence"/>
</dbReference>
<name>A6G0M3_9BACT</name>
<reference evidence="1 2" key="1">
    <citation type="submission" date="2007-06" db="EMBL/GenBank/DDBJ databases">
        <authorList>
            <person name="Shimkets L."/>
            <person name="Ferriera S."/>
            <person name="Johnson J."/>
            <person name="Kravitz S."/>
            <person name="Beeson K."/>
            <person name="Sutton G."/>
            <person name="Rogers Y.-H."/>
            <person name="Friedman R."/>
            <person name="Frazier M."/>
            <person name="Venter J.C."/>
        </authorList>
    </citation>
    <scope>NUCLEOTIDE SEQUENCE [LARGE SCALE GENOMIC DNA]</scope>
    <source>
        <strain evidence="1 2">SIR-1</strain>
    </source>
</reference>
<proteinExistence type="predicted"/>
<comment type="caution">
    <text evidence="1">The sequence shown here is derived from an EMBL/GenBank/DDBJ whole genome shotgun (WGS) entry which is preliminary data.</text>
</comment>
<accession>A6G0M3</accession>
<protein>
    <submittedName>
        <fullName evidence="1">Uncharacterized protein</fullName>
    </submittedName>
</protein>
<keyword evidence="2" id="KW-1185">Reference proteome</keyword>
<organism evidence="1 2">
    <name type="scientific">Plesiocystis pacifica SIR-1</name>
    <dbReference type="NCBI Taxonomy" id="391625"/>
    <lineage>
        <taxon>Bacteria</taxon>
        <taxon>Pseudomonadati</taxon>
        <taxon>Myxococcota</taxon>
        <taxon>Polyangia</taxon>
        <taxon>Nannocystales</taxon>
        <taxon>Nannocystaceae</taxon>
        <taxon>Plesiocystis</taxon>
    </lineage>
</organism>
<dbReference type="AlphaFoldDB" id="A6G0M3"/>
<gene>
    <name evidence="1" type="ORF">PPSIR1_37289</name>
</gene>
<evidence type="ECO:0000313" key="1">
    <source>
        <dbReference type="EMBL" id="EDM80669.1"/>
    </source>
</evidence>